<gene>
    <name evidence="2" type="ORF">L0M17_18575</name>
</gene>
<keyword evidence="1" id="KW-0472">Membrane</keyword>
<keyword evidence="1" id="KW-1133">Transmembrane helix</keyword>
<feature type="transmembrane region" description="Helical" evidence="1">
    <location>
        <begin position="52"/>
        <end position="75"/>
    </location>
</feature>
<protein>
    <submittedName>
        <fullName evidence="2">DUF4383 domain-containing protein</fullName>
    </submittedName>
</protein>
<evidence type="ECO:0000256" key="1">
    <source>
        <dbReference type="SAM" id="Phobius"/>
    </source>
</evidence>
<feature type="transmembrane region" description="Helical" evidence="1">
    <location>
        <begin position="87"/>
        <end position="107"/>
    </location>
</feature>
<dbReference type="RefSeq" id="WP_241055867.1">
    <property type="nucleotide sequence ID" value="NZ_JAKZBV010000001.1"/>
</dbReference>
<accession>A0ABS9U5I9</accession>
<sequence length="147" mass="15188">MSISVTTHRTPVQLAATAVGAVFLVVGILGFVPGITTNVGSLGFAGHGSQAMLLGLFQVSVLHNIVHLLFGIAGLALGRSAGTAKSYLTWGGAIYLVLFVYGLIFTGDTGANFVPVNWADNFLHLVLGVGMLVVGLALGRRAVVGRR</sequence>
<feature type="transmembrane region" description="Helical" evidence="1">
    <location>
        <begin position="122"/>
        <end position="139"/>
    </location>
</feature>
<evidence type="ECO:0000313" key="3">
    <source>
        <dbReference type="Proteomes" id="UP001202922"/>
    </source>
</evidence>
<keyword evidence="3" id="KW-1185">Reference proteome</keyword>
<dbReference type="Proteomes" id="UP001202922">
    <property type="component" value="Unassembled WGS sequence"/>
</dbReference>
<dbReference type="EMBL" id="JAKZBV010000001">
    <property type="protein sequence ID" value="MCH6471946.1"/>
    <property type="molecule type" value="Genomic_DNA"/>
</dbReference>
<name>A0ABS9U5I9_9MICC</name>
<feature type="transmembrane region" description="Helical" evidence="1">
    <location>
        <begin position="12"/>
        <end position="32"/>
    </location>
</feature>
<keyword evidence="1" id="KW-0812">Transmembrane</keyword>
<reference evidence="2 3" key="1">
    <citation type="submission" date="2022-03" db="EMBL/GenBank/DDBJ databases">
        <title>Sinomonas sp. isolated from a soil.</title>
        <authorList>
            <person name="Han J."/>
            <person name="Kim D.-U."/>
        </authorList>
    </citation>
    <scope>NUCLEOTIDE SEQUENCE [LARGE SCALE GENOMIC DNA]</scope>
    <source>
        <strain evidence="2 3">5-5</strain>
    </source>
</reference>
<evidence type="ECO:0000313" key="2">
    <source>
        <dbReference type="EMBL" id="MCH6471946.1"/>
    </source>
</evidence>
<organism evidence="2 3">
    <name type="scientific">Sinomonas terrae</name>
    <dbReference type="NCBI Taxonomy" id="2908838"/>
    <lineage>
        <taxon>Bacteria</taxon>
        <taxon>Bacillati</taxon>
        <taxon>Actinomycetota</taxon>
        <taxon>Actinomycetes</taxon>
        <taxon>Micrococcales</taxon>
        <taxon>Micrococcaceae</taxon>
        <taxon>Sinomonas</taxon>
    </lineage>
</organism>
<comment type="caution">
    <text evidence="2">The sequence shown here is derived from an EMBL/GenBank/DDBJ whole genome shotgun (WGS) entry which is preliminary data.</text>
</comment>
<proteinExistence type="predicted"/>
<dbReference type="Pfam" id="PF14325">
    <property type="entry name" value="DUF4383"/>
    <property type="match status" value="1"/>
</dbReference>